<feature type="transmembrane region" description="Helical" evidence="7">
    <location>
        <begin position="147"/>
        <end position="166"/>
    </location>
</feature>
<evidence type="ECO:0000313" key="10">
    <source>
        <dbReference type="Proteomes" id="UP001501509"/>
    </source>
</evidence>
<protein>
    <recommendedName>
        <fullName evidence="8">EamA domain-containing protein</fullName>
    </recommendedName>
</protein>
<dbReference type="EMBL" id="BAAATD010000009">
    <property type="protein sequence ID" value="GAA2617821.1"/>
    <property type="molecule type" value="Genomic_DNA"/>
</dbReference>
<keyword evidence="3 7" id="KW-0812">Transmembrane</keyword>
<comment type="similarity">
    <text evidence="2">Belongs to the EamA transporter family.</text>
</comment>
<dbReference type="InterPro" id="IPR000620">
    <property type="entry name" value="EamA_dom"/>
</dbReference>
<evidence type="ECO:0000256" key="5">
    <source>
        <dbReference type="ARBA" id="ARBA00023136"/>
    </source>
</evidence>
<evidence type="ECO:0000256" key="1">
    <source>
        <dbReference type="ARBA" id="ARBA00004141"/>
    </source>
</evidence>
<dbReference type="PANTHER" id="PTHR32322:SF2">
    <property type="entry name" value="EAMA DOMAIN-CONTAINING PROTEIN"/>
    <property type="match status" value="1"/>
</dbReference>
<comment type="caution">
    <text evidence="9">The sequence shown here is derived from an EMBL/GenBank/DDBJ whole genome shotgun (WGS) entry which is preliminary data.</text>
</comment>
<dbReference type="SUPFAM" id="SSF103481">
    <property type="entry name" value="Multidrug resistance efflux transporter EmrE"/>
    <property type="match status" value="2"/>
</dbReference>
<comment type="subcellular location">
    <subcellularLocation>
        <location evidence="1">Membrane</location>
        <topology evidence="1">Multi-pass membrane protein</topology>
    </subcellularLocation>
</comment>
<feature type="transmembrane region" description="Helical" evidence="7">
    <location>
        <begin position="32"/>
        <end position="52"/>
    </location>
</feature>
<accession>A0ABN3Q627</accession>
<evidence type="ECO:0000256" key="7">
    <source>
        <dbReference type="SAM" id="Phobius"/>
    </source>
</evidence>
<keyword evidence="5 7" id="KW-0472">Membrane</keyword>
<dbReference type="RefSeq" id="WP_344545967.1">
    <property type="nucleotide sequence ID" value="NZ_BAAATD010000009.1"/>
</dbReference>
<feature type="compositionally biased region" description="Low complexity" evidence="6">
    <location>
        <begin position="292"/>
        <end position="371"/>
    </location>
</feature>
<gene>
    <name evidence="9" type="ORF">GCM10010411_61450</name>
</gene>
<feature type="transmembrane region" description="Helical" evidence="7">
    <location>
        <begin position="207"/>
        <end position="227"/>
    </location>
</feature>
<feature type="transmembrane region" description="Helical" evidence="7">
    <location>
        <begin position="94"/>
        <end position="113"/>
    </location>
</feature>
<evidence type="ECO:0000256" key="4">
    <source>
        <dbReference type="ARBA" id="ARBA00022989"/>
    </source>
</evidence>
<feature type="region of interest" description="Disordered" evidence="6">
    <location>
        <begin position="285"/>
        <end position="386"/>
    </location>
</feature>
<feature type="transmembrane region" description="Helical" evidence="7">
    <location>
        <begin position="263"/>
        <end position="281"/>
    </location>
</feature>
<organism evidence="9 10">
    <name type="scientific">Actinomadura fulvescens</name>
    <dbReference type="NCBI Taxonomy" id="46160"/>
    <lineage>
        <taxon>Bacteria</taxon>
        <taxon>Bacillati</taxon>
        <taxon>Actinomycetota</taxon>
        <taxon>Actinomycetes</taxon>
        <taxon>Streptosporangiales</taxon>
        <taxon>Thermomonosporaceae</taxon>
        <taxon>Actinomadura</taxon>
    </lineage>
</organism>
<dbReference type="InterPro" id="IPR050638">
    <property type="entry name" value="AA-Vitamin_Transporters"/>
</dbReference>
<dbReference type="PANTHER" id="PTHR32322">
    <property type="entry name" value="INNER MEMBRANE TRANSPORTER"/>
    <property type="match status" value="1"/>
</dbReference>
<feature type="transmembrane region" description="Helical" evidence="7">
    <location>
        <begin position="239"/>
        <end position="257"/>
    </location>
</feature>
<proteinExistence type="inferred from homology"/>
<evidence type="ECO:0000256" key="6">
    <source>
        <dbReference type="SAM" id="MobiDB-lite"/>
    </source>
</evidence>
<dbReference type="Proteomes" id="UP001501509">
    <property type="component" value="Unassembled WGS sequence"/>
</dbReference>
<dbReference type="Pfam" id="PF00892">
    <property type="entry name" value="EamA"/>
    <property type="match status" value="2"/>
</dbReference>
<evidence type="ECO:0000256" key="2">
    <source>
        <dbReference type="ARBA" id="ARBA00007362"/>
    </source>
</evidence>
<feature type="domain" description="EamA" evidence="8">
    <location>
        <begin position="152"/>
        <end position="280"/>
    </location>
</feature>
<feature type="transmembrane region" description="Helical" evidence="7">
    <location>
        <begin position="173"/>
        <end position="195"/>
    </location>
</feature>
<evidence type="ECO:0000259" key="8">
    <source>
        <dbReference type="Pfam" id="PF00892"/>
    </source>
</evidence>
<name>A0ABN3Q627_9ACTN</name>
<evidence type="ECO:0000256" key="3">
    <source>
        <dbReference type="ARBA" id="ARBA00022692"/>
    </source>
</evidence>
<feature type="transmembrane region" description="Helical" evidence="7">
    <location>
        <begin position="7"/>
        <end position="26"/>
    </location>
</feature>
<evidence type="ECO:0000313" key="9">
    <source>
        <dbReference type="EMBL" id="GAA2617821.1"/>
    </source>
</evidence>
<keyword evidence="10" id="KW-1185">Reference proteome</keyword>
<feature type="transmembrane region" description="Helical" evidence="7">
    <location>
        <begin position="64"/>
        <end position="82"/>
    </location>
</feature>
<dbReference type="InterPro" id="IPR037185">
    <property type="entry name" value="EmrE-like"/>
</dbReference>
<feature type="compositionally biased region" description="Polar residues" evidence="6">
    <location>
        <begin position="377"/>
        <end position="386"/>
    </location>
</feature>
<feature type="domain" description="EamA" evidence="8">
    <location>
        <begin position="5"/>
        <end position="136"/>
    </location>
</feature>
<feature type="transmembrane region" description="Helical" evidence="7">
    <location>
        <begin position="120"/>
        <end position="141"/>
    </location>
</feature>
<reference evidence="9 10" key="1">
    <citation type="journal article" date="2019" name="Int. J. Syst. Evol. Microbiol.">
        <title>The Global Catalogue of Microorganisms (GCM) 10K type strain sequencing project: providing services to taxonomists for standard genome sequencing and annotation.</title>
        <authorList>
            <consortium name="The Broad Institute Genomics Platform"/>
            <consortium name="The Broad Institute Genome Sequencing Center for Infectious Disease"/>
            <person name="Wu L."/>
            <person name="Ma J."/>
        </authorList>
    </citation>
    <scope>NUCLEOTIDE SEQUENCE [LARGE SCALE GENOMIC DNA]</scope>
    <source>
        <strain evidence="9 10">JCM 6833</strain>
    </source>
</reference>
<sequence length="386" mass="39681">MSRRGWVLFALMGVLWGIPYLMIKVAVEGVSVPVLVFARTAMGAALLLPFALRAGGFGMLRRHWKWLVVFSVLEILGPWALLSDAERELSSSMTGLLIAAVPIVGIMVARLAGDSERLGVARWAGLLLGLGGVTVLAAPHLDGGSAWSIGEVMLAAFGYATAPMIATRKLQDVPNLTLTTACLTFAALVYLPPAAMTWPETMPSGRVLAALAGLGVLCTAVAFIIFLELIREVGTSRTLVFTYVNPAVAVIAGVVLLSEPLTATIVVSFGLILCGSVLATVRQPADPTPVNTDPSSADTDPTPTDADPSSADTDPTPADTAPSSADTAPSSANTDPTPADTAPSSADTAPSSADTDAAPANTDATPADADSGPPVINTPTANTQLR</sequence>
<keyword evidence="4 7" id="KW-1133">Transmembrane helix</keyword>